<sequence>MQAGYTRHVVVAGLLLVAAAVCVGVALAWWNRGYTPPAHPRPVPDGDQEIAWLHTPTAYEAWDHFVRALKRIERRGTIPHFFADDAHAYPHRTTTVPEVVIGRSDRLGRLHVRWYKVTEAVPQSRWVELLLQRSPAPLAIIAGWSSDRAAELAEALRDAPHPDKPVLLLTAATAEQVAADAAMTGPAGPTLLSLYDRTFRFCFSNRQMAEALSDFLLSEPSLRPHAGADPWLLAAGTAWCNPWAAAATLLASEIPAFAIDWQDDPFSLDLSLHLRRELTRRCSALADGPRLVLIRSQIPFSTGPVHQPNAAELDAIRHLLQHLPPPPQRTLLLVPTVTVPARRVLQALVQEESEVGQRLVAVTGDGISVNTLFRDREVAWPIRTLPIPLVLFAHADPFAWDEPEERERLPDGYALAAPPPGRVCSTTEDVEHFRRLVEVLLAAAYRTEPPVLLDSPRELGQALQKLEPPFFDTSGNRRGGSGEHIVVLRPSPPGAEDPLAEAVLEVYTRRPPPGAWFCLHRRLLYRFYHERTP</sequence>
<comment type="caution">
    <text evidence="1">The sequence shown here is derived from an EMBL/GenBank/DDBJ whole genome shotgun (WGS) entry which is preliminary data.</text>
</comment>
<evidence type="ECO:0000313" key="2">
    <source>
        <dbReference type="Proteomes" id="UP000542342"/>
    </source>
</evidence>
<evidence type="ECO:0000313" key="1">
    <source>
        <dbReference type="EMBL" id="MBA2227346.1"/>
    </source>
</evidence>
<reference evidence="1 2" key="1">
    <citation type="submission" date="2020-07" db="EMBL/GenBank/DDBJ databases">
        <title>Thermogemmata thermophila gen. nov., sp. nov., a novel moderate thermophilic planctomycete from a Kamchatka hot spring.</title>
        <authorList>
            <person name="Elcheninov A.G."/>
            <person name="Podosokorskaya O.A."/>
            <person name="Kovaleva O.L."/>
            <person name="Novikov A."/>
            <person name="Bonch-Osmolovskaya E.A."/>
            <person name="Toshchakov S.V."/>
            <person name="Kublanov I.V."/>
        </authorList>
    </citation>
    <scope>NUCLEOTIDE SEQUENCE [LARGE SCALE GENOMIC DNA]</scope>
    <source>
        <strain evidence="1 2">2918</strain>
    </source>
</reference>
<name>A0A7V9ACJ2_9BACT</name>
<dbReference type="RefSeq" id="WP_194539209.1">
    <property type="nucleotide sequence ID" value="NZ_JACEFB010000013.1"/>
</dbReference>
<dbReference type="AlphaFoldDB" id="A0A7V9ACJ2"/>
<proteinExistence type="predicted"/>
<protein>
    <submittedName>
        <fullName evidence="1">Uncharacterized protein</fullName>
    </submittedName>
</protein>
<accession>A0A7V9ACJ2</accession>
<gene>
    <name evidence="1" type="ORF">H0921_14390</name>
</gene>
<dbReference type="EMBL" id="JACEFB010000013">
    <property type="protein sequence ID" value="MBA2227346.1"/>
    <property type="molecule type" value="Genomic_DNA"/>
</dbReference>
<keyword evidence="2" id="KW-1185">Reference proteome</keyword>
<organism evidence="1 2">
    <name type="scientific">Thermogemmata fonticola</name>
    <dbReference type="NCBI Taxonomy" id="2755323"/>
    <lineage>
        <taxon>Bacteria</taxon>
        <taxon>Pseudomonadati</taxon>
        <taxon>Planctomycetota</taxon>
        <taxon>Planctomycetia</taxon>
        <taxon>Gemmatales</taxon>
        <taxon>Gemmataceae</taxon>
        <taxon>Thermogemmata</taxon>
    </lineage>
</organism>
<dbReference type="Proteomes" id="UP000542342">
    <property type="component" value="Unassembled WGS sequence"/>
</dbReference>